<comment type="caution">
    <text evidence="1">The sequence shown here is derived from an EMBL/GenBank/DDBJ whole genome shotgun (WGS) entry which is preliminary data.</text>
</comment>
<organism evidence="1 2">
    <name type="scientific">Periplaneta americana</name>
    <name type="common">American cockroach</name>
    <name type="synonym">Blatta americana</name>
    <dbReference type="NCBI Taxonomy" id="6978"/>
    <lineage>
        <taxon>Eukaryota</taxon>
        <taxon>Metazoa</taxon>
        <taxon>Ecdysozoa</taxon>
        <taxon>Arthropoda</taxon>
        <taxon>Hexapoda</taxon>
        <taxon>Insecta</taxon>
        <taxon>Pterygota</taxon>
        <taxon>Neoptera</taxon>
        <taxon>Polyneoptera</taxon>
        <taxon>Dictyoptera</taxon>
        <taxon>Blattodea</taxon>
        <taxon>Blattoidea</taxon>
        <taxon>Blattidae</taxon>
        <taxon>Blattinae</taxon>
        <taxon>Periplaneta</taxon>
    </lineage>
</organism>
<name>A0ABQ8SHJ3_PERAM</name>
<accession>A0ABQ8SHJ3</accession>
<evidence type="ECO:0000313" key="2">
    <source>
        <dbReference type="Proteomes" id="UP001148838"/>
    </source>
</evidence>
<gene>
    <name evidence="1" type="ORF">ANN_15911</name>
</gene>
<dbReference type="EMBL" id="JAJSOF020000027">
    <property type="protein sequence ID" value="KAJ4433601.1"/>
    <property type="molecule type" value="Genomic_DNA"/>
</dbReference>
<protein>
    <submittedName>
        <fullName evidence="1">Uncharacterized protein</fullName>
    </submittedName>
</protein>
<keyword evidence="2" id="KW-1185">Reference proteome</keyword>
<proteinExistence type="predicted"/>
<sequence length="392" mass="44368">MGITNNIMKPSLVQRHTRIHLYKTLARPVTAVRHGTLKKKDESRITANEMKFMRYTAGYTKWDHKRNEDVMEELQLEPVITHVKHYRNNWINHLHRMLRDRISKVMLHYRPNGKRSLGRPKKRWIENSTVRSNTKADVVYDRLTINITIDNFAKKLIIKILTSRIKARTAKIFTVAHNAHALSTGLRVQSTTSVSSTNVTINNQSRSHFSDLHLPSYVFRVSACLAASCAGSVSYACGVSASWVHDLPWSGFPVYPDIPLSSGYPCSQLPQNARVSGTNRPQAELLSCFCRTQSSSCQSLRFPLDVAFAKTMCRLSSKFAGTESSNLLRRPMLSRSGHSANHHGKVDFLAMTSLPFCKEPLRFLISGAASRRTLGWQNFISGRDEGHSLPKY</sequence>
<dbReference type="Proteomes" id="UP001148838">
    <property type="component" value="Unassembled WGS sequence"/>
</dbReference>
<evidence type="ECO:0000313" key="1">
    <source>
        <dbReference type="EMBL" id="KAJ4433601.1"/>
    </source>
</evidence>
<reference evidence="1 2" key="1">
    <citation type="journal article" date="2022" name="Allergy">
        <title>Genome assembly and annotation of Periplaneta americana reveal a comprehensive cockroach allergen profile.</title>
        <authorList>
            <person name="Wang L."/>
            <person name="Xiong Q."/>
            <person name="Saelim N."/>
            <person name="Wang L."/>
            <person name="Nong W."/>
            <person name="Wan A.T."/>
            <person name="Shi M."/>
            <person name="Liu X."/>
            <person name="Cao Q."/>
            <person name="Hui J.H.L."/>
            <person name="Sookrung N."/>
            <person name="Leung T.F."/>
            <person name="Tungtrongchitr A."/>
            <person name="Tsui S.K.W."/>
        </authorList>
    </citation>
    <scope>NUCLEOTIDE SEQUENCE [LARGE SCALE GENOMIC DNA]</scope>
    <source>
        <strain evidence="1">PWHHKU_190912</strain>
    </source>
</reference>